<evidence type="ECO:0000313" key="2">
    <source>
        <dbReference type="EMBL" id="MBL4918883.1"/>
    </source>
</evidence>
<dbReference type="EMBL" id="JAESVN010000010">
    <property type="protein sequence ID" value="MBL4918883.1"/>
    <property type="molecule type" value="Genomic_DNA"/>
</dbReference>
<comment type="caution">
    <text evidence="2">The sequence shown here is derived from an EMBL/GenBank/DDBJ whole genome shotgun (WGS) entry which is preliminary data.</text>
</comment>
<dbReference type="RefSeq" id="WP_202689864.1">
    <property type="nucleotide sequence ID" value="NZ_JAESVN010000010.1"/>
</dbReference>
<feature type="signal peptide" evidence="1">
    <location>
        <begin position="1"/>
        <end position="23"/>
    </location>
</feature>
<proteinExistence type="predicted"/>
<protein>
    <recommendedName>
        <fullName evidence="4">Curli assembly protein CsgC</fullName>
    </recommendedName>
</protein>
<dbReference type="InterPro" id="IPR047726">
    <property type="entry name" value="CsgH_dom"/>
</dbReference>
<accession>A0A8K0VEQ6</accession>
<evidence type="ECO:0000256" key="1">
    <source>
        <dbReference type="SAM" id="SignalP"/>
    </source>
</evidence>
<reference evidence="2" key="1">
    <citation type="submission" date="2021-01" db="EMBL/GenBank/DDBJ databases">
        <title>Tabrizicola alba sp. nov. a motile alkaliphilic bacterium isolated from a soda lake.</title>
        <authorList>
            <person name="Szuroczki S."/>
            <person name="Abbaszade G."/>
            <person name="Schumann P."/>
            <person name="Toth E."/>
        </authorList>
    </citation>
    <scope>NUCLEOTIDE SEQUENCE</scope>
    <source>
        <strain evidence="2">DMG-N-6</strain>
    </source>
</reference>
<evidence type="ECO:0000313" key="3">
    <source>
        <dbReference type="Proteomes" id="UP000648908"/>
    </source>
</evidence>
<dbReference type="NCBIfam" id="NF041112">
    <property type="entry name" value="chap_CsgH_alph"/>
    <property type="match status" value="1"/>
</dbReference>
<name>A0A8K0VEQ6_9RHOB</name>
<dbReference type="PROSITE" id="PS51257">
    <property type="entry name" value="PROKAR_LIPOPROTEIN"/>
    <property type="match status" value="1"/>
</dbReference>
<keyword evidence="1" id="KW-0732">Signal</keyword>
<dbReference type="Gene3D" id="2.60.40.2420">
    <property type="match status" value="1"/>
</dbReference>
<keyword evidence="3" id="KW-1185">Reference proteome</keyword>
<dbReference type="InterPro" id="IPR053722">
    <property type="entry name" value="Curli_assembly_CsgC/AgfC"/>
</dbReference>
<feature type="chain" id="PRO_5035431992" description="Curli assembly protein CsgC" evidence="1">
    <location>
        <begin position="24"/>
        <end position="124"/>
    </location>
</feature>
<evidence type="ECO:0008006" key="4">
    <source>
        <dbReference type="Google" id="ProtNLM"/>
    </source>
</evidence>
<dbReference type="AlphaFoldDB" id="A0A8K0VEQ6"/>
<sequence length="124" mass="12735">MPSCAKLGTGVLAGLIAGTVACADDSPVSTIELTRLDGALRIEGFVSGGTGEATARLEIQHSGSGGNMTTRQARTLMLQQGARFSVASTQINFDTTSTLAVDLVVEAADGIVAHSQTRITREAD</sequence>
<organism evidence="2 3">
    <name type="scientific">Szabonella alba</name>
    <dbReference type="NCBI Taxonomy" id="2804194"/>
    <lineage>
        <taxon>Bacteria</taxon>
        <taxon>Pseudomonadati</taxon>
        <taxon>Pseudomonadota</taxon>
        <taxon>Alphaproteobacteria</taxon>
        <taxon>Rhodobacterales</taxon>
        <taxon>Paracoccaceae</taxon>
        <taxon>Szabonella</taxon>
    </lineage>
</organism>
<gene>
    <name evidence="2" type="ORF">JL811_16790</name>
</gene>
<dbReference type="Proteomes" id="UP000648908">
    <property type="component" value="Unassembled WGS sequence"/>
</dbReference>